<comment type="similarity">
    <text evidence="1">Belongs to the peptidase S33 family.</text>
</comment>
<dbReference type="SUPFAM" id="SSF53474">
    <property type="entry name" value="alpha/beta-Hydrolases"/>
    <property type="match status" value="1"/>
</dbReference>
<organism evidence="4">
    <name type="scientific">Scrofimicrobium appendicitidis</name>
    <dbReference type="NCBI Taxonomy" id="3079930"/>
    <lineage>
        <taxon>Bacteria</taxon>
        <taxon>Bacillati</taxon>
        <taxon>Actinomycetota</taxon>
        <taxon>Actinomycetes</taxon>
        <taxon>Actinomycetales</taxon>
        <taxon>Actinomycetaceae</taxon>
        <taxon>Scrofimicrobium</taxon>
    </lineage>
</organism>
<evidence type="ECO:0000256" key="1">
    <source>
        <dbReference type="ARBA" id="ARBA00010088"/>
    </source>
</evidence>
<dbReference type="PANTHER" id="PTHR43248:SF2">
    <property type="entry name" value="PROLYL AMINOPEPTIDASE"/>
    <property type="match status" value="1"/>
</dbReference>
<evidence type="ECO:0000256" key="2">
    <source>
        <dbReference type="ARBA" id="ARBA00022801"/>
    </source>
</evidence>
<protein>
    <submittedName>
        <fullName evidence="4">Alpha/beta fold hydrolase</fullName>
    </submittedName>
</protein>
<dbReference type="InterPro" id="IPR002410">
    <property type="entry name" value="Peptidase_S33"/>
</dbReference>
<sequence>MNYTQHGHQVREHRLTVPLSHREPHGEQIELFAREVTRPGGEKLPPLLFLQGGPGGAGPRPGDFATGWIGEALADYRVVLLDQRGTGQSSQDAVLPASDRALADHLSLFLQDQIIADAEALRAHLEVDRWVTLGQSYGGFLTLAYLSAHPEAIERSFITGGLPGLGSIDEIYRLTYRATAARNRAYFRHYPQDEATLRAVAGHLEQVEERLPTGERLTPTRLRMLGMSLGTQTAYDLLHYLLEGPFVSRGGERRLTPSFLAGVGAQVSHAGRPLYAALQEAIYGPTSPAGTRWAAERLAGEFAGFNLEADPLDQSEPWYLTGEHMFRAFFEEDPSLVPYLGAVDLLAEKTDWAQIYDQSVLSQIDVPIAAAVYYDDMFVPRELSLETAALLGARTLVTNEFQHDGLRAGDVFARLKTLMFDH</sequence>
<feature type="domain" description="AB hydrolase-1" evidence="3">
    <location>
        <begin position="45"/>
        <end position="161"/>
    </location>
</feature>
<reference evidence="4" key="1">
    <citation type="submission" date="2023-11" db="EMBL/GenBank/DDBJ databases">
        <title>Scrofimicrobium hongkongense sp. nov., isolated from a patient with peritonitis.</title>
        <authorList>
            <person name="Lao H.Y."/>
            <person name="Wong A.Y.P."/>
            <person name="Ng T.L."/>
            <person name="Wong R.Y.L."/>
            <person name="Yau M.C.Y."/>
            <person name="Lam J.Y.W."/>
            <person name="Siu G.K.H."/>
        </authorList>
    </citation>
    <scope>NUCLEOTIDE SEQUENCE</scope>
    <source>
        <strain evidence="4">R131</strain>
    </source>
</reference>
<proteinExistence type="inferred from homology"/>
<evidence type="ECO:0000313" key="4">
    <source>
        <dbReference type="EMBL" id="XBW07984.1"/>
    </source>
</evidence>
<dbReference type="EMBL" id="CP138335">
    <property type="protein sequence ID" value="XBW07984.1"/>
    <property type="molecule type" value="Genomic_DNA"/>
</dbReference>
<dbReference type="InterPro" id="IPR029058">
    <property type="entry name" value="AB_hydrolase_fold"/>
</dbReference>
<name>A0AAU7V7L5_9ACTO</name>
<gene>
    <name evidence="4" type="ORF">SAC06_00015</name>
</gene>
<keyword evidence="2 4" id="KW-0378">Hydrolase</keyword>
<evidence type="ECO:0000259" key="3">
    <source>
        <dbReference type="Pfam" id="PF00561"/>
    </source>
</evidence>
<dbReference type="RefSeq" id="WP_350258184.1">
    <property type="nucleotide sequence ID" value="NZ_CP138335.1"/>
</dbReference>
<dbReference type="PRINTS" id="PR00793">
    <property type="entry name" value="PROAMNOPTASE"/>
</dbReference>
<dbReference type="InterPro" id="IPR000073">
    <property type="entry name" value="AB_hydrolase_1"/>
</dbReference>
<dbReference type="PANTHER" id="PTHR43248">
    <property type="entry name" value="2-SUCCINYL-6-HYDROXY-2,4-CYCLOHEXADIENE-1-CARBOXYLATE SYNTHASE"/>
    <property type="match status" value="1"/>
</dbReference>
<dbReference type="Pfam" id="PF00561">
    <property type="entry name" value="Abhydrolase_1"/>
    <property type="match status" value="1"/>
</dbReference>
<dbReference type="KEGG" id="sapp:SAC06_00015"/>
<accession>A0AAU7V7L5</accession>
<dbReference type="AlphaFoldDB" id="A0AAU7V7L5"/>
<dbReference type="Gene3D" id="3.40.50.1820">
    <property type="entry name" value="alpha/beta hydrolase"/>
    <property type="match status" value="1"/>
</dbReference>
<dbReference type="InterPro" id="IPR051601">
    <property type="entry name" value="Serine_prot/Carboxylest_S33"/>
</dbReference>
<dbReference type="GO" id="GO:0004177">
    <property type="term" value="F:aminopeptidase activity"/>
    <property type="evidence" value="ECO:0007669"/>
    <property type="project" value="UniProtKB-EC"/>
</dbReference>
<dbReference type="GO" id="GO:0006508">
    <property type="term" value="P:proteolysis"/>
    <property type="evidence" value="ECO:0007669"/>
    <property type="project" value="InterPro"/>
</dbReference>